<keyword evidence="2" id="KW-1185">Reference proteome</keyword>
<organism evidence="1 2">
    <name type="scientific">Paenibacillus polysaccharolyticus</name>
    <dbReference type="NCBI Taxonomy" id="582692"/>
    <lineage>
        <taxon>Bacteria</taxon>
        <taxon>Bacillati</taxon>
        <taxon>Bacillota</taxon>
        <taxon>Bacilli</taxon>
        <taxon>Bacillales</taxon>
        <taxon>Paenibacillaceae</taxon>
        <taxon>Paenibacillus</taxon>
    </lineage>
</organism>
<name>A0A1G5L7I8_9BACL</name>
<accession>A0A1G5L7I8</accession>
<protein>
    <submittedName>
        <fullName evidence="1">Uncharacterized protein</fullName>
    </submittedName>
</protein>
<proteinExistence type="predicted"/>
<reference evidence="2" key="1">
    <citation type="submission" date="2016-10" db="EMBL/GenBank/DDBJ databases">
        <authorList>
            <person name="Varghese N."/>
            <person name="Submissions S."/>
        </authorList>
    </citation>
    <scope>NUCLEOTIDE SEQUENCE [LARGE SCALE GENOMIC DNA]</scope>
    <source>
        <strain evidence="2">BL9</strain>
    </source>
</reference>
<sequence length="42" mass="4786">MVSIVWVLLETADIAVVKEADEQLEQKAIKAKCTFHIRECEP</sequence>
<evidence type="ECO:0000313" key="2">
    <source>
        <dbReference type="Proteomes" id="UP000198538"/>
    </source>
</evidence>
<evidence type="ECO:0000313" key="1">
    <source>
        <dbReference type="EMBL" id="SCZ08149.1"/>
    </source>
</evidence>
<dbReference type="AlphaFoldDB" id="A0A1G5L7I8"/>
<dbReference type="EMBL" id="FMVM01000020">
    <property type="protein sequence ID" value="SCZ08149.1"/>
    <property type="molecule type" value="Genomic_DNA"/>
</dbReference>
<dbReference type="Proteomes" id="UP000198538">
    <property type="component" value="Unassembled WGS sequence"/>
</dbReference>
<gene>
    <name evidence="1" type="ORF">SAMN05720606_12057</name>
</gene>